<reference evidence="4 5" key="1">
    <citation type="submission" date="2022-10" db="EMBL/GenBank/DDBJ databases">
        <title>Comparative genomic analysis of Cohnella hashimotonis sp. nov., isolated from the International Space Station.</title>
        <authorList>
            <person name="Simpson A."/>
            <person name="Venkateswaran K."/>
        </authorList>
    </citation>
    <scope>NUCLEOTIDE SEQUENCE [LARGE SCALE GENOMIC DNA]</scope>
    <source>
        <strain evidence="4 5">DSM 18997</strain>
    </source>
</reference>
<evidence type="ECO:0000313" key="4">
    <source>
        <dbReference type="EMBL" id="MDG0795055.1"/>
    </source>
</evidence>
<proteinExistence type="inferred from homology"/>
<organism evidence="4 5">
    <name type="scientific">Cohnella ginsengisoli</name>
    <dbReference type="NCBI Taxonomy" id="425004"/>
    <lineage>
        <taxon>Bacteria</taxon>
        <taxon>Bacillati</taxon>
        <taxon>Bacillota</taxon>
        <taxon>Bacilli</taxon>
        <taxon>Bacillales</taxon>
        <taxon>Paenibacillaceae</taxon>
        <taxon>Cohnella</taxon>
    </lineage>
</organism>
<dbReference type="Gene3D" id="1.20.120.450">
    <property type="entry name" value="dinb family like domain"/>
    <property type="match status" value="1"/>
</dbReference>
<dbReference type="Proteomes" id="UP001153387">
    <property type="component" value="Unassembled WGS sequence"/>
</dbReference>
<dbReference type="InterPro" id="IPR034660">
    <property type="entry name" value="DinB/YfiT-like"/>
</dbReference>
<gene>
    <name evidence="4" type="ORF">OMP38_32670</name>
</gene>
<accession>A0A9X4KN79</accession>
<dbReference type="PANTHER" id="PTHR37302:SF1">
    <property type="entry name" value="PROTEIN DINB"/>
    <property type="match status" value="1"/>
</dbReference>
<dbReference type="SUPFAM" id="SSF109854">
    <property type="entry name" value="DinB/YfiT-like putative metalloenzymes"/>
    <property type="match status" value="1"/>
</dbReference>
<dbReference type="Pfam" id="PF05163">
    <property type="entry name" value="DinB"/>
    <property type="match status" value="1"/>
</dbReference>
<dbReference type="PANTHER" id="PTHR37302">
    <property type="entry name" value="SLR1116 PROTEIN"/>
    <property type="match status" value="1"/>
</dbReference>
<name>A0A9X4KN79_9BACL</name>
<keyword evidence="5" id="KW-1185">Reference proteome</keyword>
<feature type="binding site" evidence="3">
    <location>
        <position position="48"/>
    </location>
    <ligand>
        <name>a divalent metal cation</name>
        <dbReference type="ChEBI" id="CHEBI:60240"/>
    </ligand>
</feature>
<evidence type="ECO:0000313" key="5">
    <source>
        <dbReference type="Proteomes" id="UP001153387"/>
    </source>
</evidence>
<evidence type="ECO:0000256" key="1">
    <source>
        <dbReference type="ARBA" id="ARBA00008635"/>
    </source>
</evidence>
<evidence type="ECO:0000256" key="3">
    <source>
        <dbReference type="PIRSR" id="PIRSR607837-1"/>
    </source>
</evidence>
<dbReference type="EMBL" id="JAPDHZ010000008">
    <property type="protein sequence ID" value="MDG0795055.1"/>
    <property type="molecule type" value="Genomic_DNA"/>
</dbReference>
<sequence length="177" mass="20639">MRQQSHQLYEYHVWANERLFEHLAQLPKEVFHAEVTSVFPSVSHTLGHMYLFERLFMSVLAEVPNDDIFPKLQGWTEEAKGRSVDEMRRLFADVSGEFRDLLRRTPDPDKAMTIEHPQYGRLDTHFSEILGHVVNHGTYHRGNVTAMLRQQGHAGVPTDYMFYLVERQASINDKGTR</sequence>
<protein>
    <submittedName>
        <fullName evidence="4">DinB family protein</fullName>
    </submittedName>
</protein>
<dbReference type="GO" id="GO:0046872">
    <property type="term" value="F:metal ion binding"/>
    <property type="evidence" value="ECO:0007669"/>
    <property type="project" value="UniProtKB-KW"/>
</dbReference>
<dbReference type="RefSeq" id="WP_277568757.1">
    <property type="nucleotide sequence ID" value="NZ_JAPDHZ010000008.1"/>
</dbReference>
<dbReference type="InterPro" id="IPR007837">
    <property type="entry name" value="DinB"/>
</dbReference>
<dbReference type="AlphaFoldDB" id="A0A9X4KN79"/>
<evidence type="ECO:0000256" key="2">
    <source>
        <dbReference type="ARBA" id="ARBA00022723"/>
    </source>
</evidence>
<comment type="similarity">
    <text evidence="1">Belongs to the DinB family.</text>
</comment>
<keyword evidence="2 3" id="KW-0479">Metal-binding</keyword>
<feature type="binding site" evidence="3">
    <location>
        <position position="136"/>
    </location>
    <ligand>
        <name>a divalent metal cation</name>
        <dbReference type="ChEBI" id="CHEBI:60240"/>
    </ligand>
</feature>
<comment type="caution">
    <text evidence="4">The sequence shown here is derived from an EMBL/GenBank/DDBJ whole genome shotgun (WGS) entry which is preliminary data.</text>
</comment>
<feature type="binding site" evidence="3">
    <location>
        <position position="140"/>
    </location>
    <ligand>
        <name>a divalent metal cation</name>
        <dbReference type="ChEBI" id="CHEBI:60240"/>
    </ligand>
</feature>